<proteinExistence type="inferred from homology"/>
<keyword evidence="7 9" id="KW-1015">Disulfide bond</keyword>
<dbReference type="InterPro" id="IPR008427">
    <property type="entry name" value="Extracellular_membr_CFEM_dom"/>
</dbReference>
<comment type="subcellular location">
    <subcellularLocation>
        <location evidence="1">Membrane</location>
        <topology evidence="1">Lipid-anchor</topology>
        <topology evidence="1">GPI-anchor</topology>
    </subcellularLocation>
    <subcellularLocation>
        <location evidence="2">Secreted</location>
    </subcellularLocation>
</comment>
<evidence type="ECO:0000256" key="9">
    <source>
        <dbReference type="PROSITE-ProRule" id="PRU01356"/>
    </source>
</evidence>
<evidence type="ECO:0000256" key="12">
    <source>
        <dbReference type="SAM" id="SignalP"/>
    </source>
</evidence>
<reference evidence="14" key="2">
    <citation type="submission" date="2023-06" db="EMBL/GenBank/DDBJ databases">
        <authorList>
            <consortium name="Lawrence Berkeley National Laboratory"/>
            <person name="Haridas S."/>
            <person name="Hensen N."/>
            <person name="Bonometti L."/>
            <person name="Westerberg I."/>
            <person name="Brannstrom I.O."/>
            <person name="Guillou S."/>
            <person name="Cros-Aarteil S."/>
            <person name="Calhoun S."/>
            <person name="Kuo A."/>
            <person name="Mondo S."/>
            <person name="Pangilinan J."/>
            <person name="Riley R."/>
            <person name="Labutti K."/>
            <person name="Andreopoulos B."/>
            <person name="Lipzen A."/>
            <person name="Chen C."/>
            <person name="Yanf M."/>
            <person name="Daum C."/>
            <person name="Ng V."/>
            <person name="Clum A."/>
            <person name="Steindorff A."/>
            <person name="Ohm R."/>
            <person name="Martin F."/>
            <person name="Silar P."/>
            <person name="Natvig D."/>
            <person name="Lalanne C."/>
            <person name="Gautier V."/>
            <person name="Ament-Velasquez S.L."/>
            <person name="Kruys A."/>
            <person name="Hutchinson M.I."/>
            <person name="Powell A.J."/>
            <person name="Barry K."/>
            <person name="Miller A.N."/>
            <person name="Grigoriev I.V."/>
            <person name="Debuchy R."/>
            <person name="Gladieux P."/>
            <person name="Thoren M.H."/>
            <person name="Johannesson H."/>
        </authorList>
    </citation>
    <scope>NUCLEOTIDE SEQUENCE</scope>
    <source>
        <strain evidence="14">CBS 958.72</strain>
    </source>
</reference>
<evidence type="ECO:0000256" key="5">
    <source>
        <dbReference type="ARBA" id="ARBA00022622"/>
    </source>
</evidence>
<gene>
    <name evidence="14" type="ORF">B0T24DRAFT_672793</name>
</gene>
<evidence type="ECO:0000256" key="10">
    <source>
        <dbReference type="SAM" id="MobiDB-lite"/>
    </source>
</evidence>
<feature type="compositionally biased region" description="Low complexity" evidence="10">
    <location>
        <begin position="142"/>
        <end position="155"/>
    </location>
</feature>
<protein>
    <recommendedName>
        <fullName evidence="13">CFEM domain-containing protein</fullName>
    </recommendedName>
</protein>
<organism evidence="14 15">
    <name type="scientific">Lasiosphaeria ovina</name>
    <dbReference type="NCBI Taxonomy" id="92902"/>
    <lineage>
        <taxon>Eukaryota</taxon>
        <taxon>Fungi</taxon>
        <taxon>Dikarya</taxon>
        <taxon>Ascomycota</taxon>
        <taxon>Pezizomycotina</taxon>
        <taxon>Sordariomycetes</taxon>
        <taxon>Sordariomycetidae</taxon>
        <taxon>Sordariales</taxon>
        <taxon>Lasiosphaeriaceae</taxon>
        <taxon>Lasiosphaeria</taxon>
    </lineage>
</organism>
<dbReference type="Proteomes" id="UP001287356">
    <property type="component" value="Unassembled WGS sequence"/>
</dbReference>
<keyword evidence="15" id="KW-1185">Reference proteome</keyword>
<evidence type="ECO:0000313" key="15">
    <source>
        <dbReference type="Proteomes" id="UP001287356"/>
    </source>
</evidence>
<keyword evidence="4" id="KW-0964">Secreted</keyword>
<dbReference type="PROSITE" id="PS52012">
    <property type="entry name" value="CFEM"/>
    <property type="match status" value="1"/>
</dbReference>
<evidence type="ECO:0000256" key="7">
    <source>
        <dbReference type="ARBA" id="ARBA00023157"/>
    </source>
</evidence>
<sequence length="202" mass="20048">MRLSSAQLVGGALLLATRASSQLTGCAAVAVEAIPGCAQSCFIDGAPTIGCGGFDFACQCAQEAAMYAAIEGCVASSCEESEAQNVIDGATKVCECALGGFEGGSQSSQTVSGTLVRPSQTASFWSSSNTVLPPSNTLLPSSIPSSISSSPTSESGDGGGGIPTTTPTYFAISSSSADRQSIFGLGLAWSIACAVAFAFVAL</sequence>
<keyword evidence="9" id="KW-0408">Iron</keyword>
<keyword evidence="5" id="KW-0325">Glycoprotein</keyword>
<dbReference type="GO" id="GO:0098552">
    <property type="term" value="C:side of membrane"/>
    <property type="evidence" value="ECO:0007669"/>
    <property type="project" value="UniProtKB-KW"/>
</dbReference>
<keyword evidence="6 12" id="KW-0732">Signal</keyword>
<feature type="region of interest" description="Disordered" evidence="10">
    <location>
        <begin position="142"/>
        <end position="164"/>
    </location>
</feature>
<keyword evidence="9" id="KW-0479">Metal-binding</keyword>
<feature type="binding site" description="axial binding residue" evidence="9">
    <location>
        <position position="55"/>
    </location>
    <ligand>
        <name>heme</name>
        <dbReference type="ChEBI" id="CHEBI:30413"/>
    </ligand>
    <ligandPart>
        <name>Fe</name>
        <dbReference type="ChEBI" id="CHEBI:18248"/>
    </ligandPart>
</feature>
<evidence type="ECO:0000256" key="6">
    <source>
        <dbReference type="ARBA" id="ARBA00022729"/>
    </source>
</evidence>
<evidence type="ECO:0000256" key="3">
    <source>
        <dbReference type="ARBA" id="ARBA00010031"/>
    </source>
</evidence>
<feature type="domain" description="CFEM" evidence="13">
    <location>
        <begin position="9"/>
        <end position="121"/>
    </location>
</feature>
<feature type="chain" id="PRO_5042118371" description="CFEM domain-containing protein" evidence="12">
    <location>
        <begin position="22"/>
        <end position="202"/>
    </location>
</feature>
<keyword evidence="9" id="KW-0349">Heme</keyword>
<evidence type="ECO:0000259" key="13">
    <source>
        <dbReference type="PROSITE" id="PS52012"/>
    </source>
</evidence>
<feature type="disulfide bond" evidence="9">
    <location>
        <begin position="51"/>
        <end position="58"/>
    </location>
</feature>
<keyword evidence="8" id="KW-0449">Lipoprotein</keyword>
<evidence type="ECO:0000256" key="2">
    <source>
        <dbReference type="ARBA" id="ARBA00004613"/>
    </source>
</evidence>
<keyword evidence="11" id="KW-1133">Transmembrane helix</keyword>
<comment type="caution">
    <text evidence="14">The sequence shown here is derived from an EMBL/GenBank/DDBJ whole genome shotgun (WGS) entry which is preliminary data.</text>
</comment>
<keyword evidence="11" id="KW-0472">Membrane</keyword>
<dbReference type="AlphaFoldDB" id="A0AAE0NJR9"/>
<reference evidence="14" key="1">
    <citation type="journal article" date="2023" name="Mol. Phylogenet. Evol.">
        <title>Genome-scale phylogeny and comparative genomics of the fungal order Sordariales.</title>
        <authorList>
            <person name="Hensen N."/>
            <person name="Bonometti L."/>
            <person name="Westerberg I."/>
            <person name="Brannstrom I.O."/>
            <person name="Guillou S."/>
            <person name="Cros-Aarteil S."/>
            <person name="Calhoun S."/>
            <person name="Haridas S."/>
            <person name="Kuo A."/>
            <person name="Mondo S."/>
            <person name="Pangilinan J."/>
            <person name="Riley R."/>
            <person name="LaButti K."/>
            <person name="Andreopoulos B."/>
            <person name="Lipzen A."/>
            <person name="Chen C."/>
            <person name="Yan M."/>
            <person name="Daum C."/>
            <person name="Ng V."/>
            <person name="Clum A."/>
            <person name="Steindorff A."/>
            <person name="Ohm R.A."/>
            <person name="Martin F."/>
            <person name="Silar P."/>
            <person name="Natvig D.O."/>
            <person name="Lalanne C."/>
            <person name="Gautier V."/>
            <person name="Ament-Velasquez S.L."/>
            <person name="Kruys A."/>
            <person name="Hutchinson M.I."/>
            <person name="Powell A.J."/>
            <person name="Barry K."/>
            <person name="Miller A.N."/>
            <person name="Grigoriev I.V."/>
            <person name="Debuchy R."/>
            <person name="Gladieux P."/>
            <person name="Hiltunen Thoren M."/>
            <person name="Johannesson H."/>
        </authorList>
    </citation>
    <scope>NUCLEOTIDE SEQUENCE</scope>
    <source>
        <strain evidence="14">CBS 958.72</strain>
    </source>
</reference>
<dbReference type="SMART" id="SM00747">
    <property type="entry name" value="CFEM"/>
    <property type="match status" value="1"/>
</dbReference>
<keyword evidence="5" id="KW-0336">GPI-anchor</keyword>
<comment type="caution">
    <text evidence="9">Lacks conserved residue(s) required for the propagation of feature annotation.</text>
</comment>
<comment type="similarity">
    <text evidence="3">Belongs to the RBT5 family.</text>
</comment>
<dbReference type="Pfam" id="PF05730">
    <property type="entry name" value="CFEM"/>
    <property type="match status" value="1"/>
</dbReference>
<evidence type="ECO:0000256" key="11">
    <source>
        <dbReference type="SAM" id="Phobius"/>
    </source>
</evidence>
<dbReference type="GO" id="GO:0005576">
    <property type="term" value="C:extracellular region"/>
    <property type="evidence" value="ECO:0007669"/>
    <property type="project" value="UniProtKB-SubCell"/>
</dbReference>
<evidence type="ECO:0000256" key="4">
    <source>
        <dbReference type="ARBA" id="ARBA00022525"/>
    </source>
</evidence>
<name>A0AAE0NJR9_9PEZI</name>
<accession>A0AAE0NJR9</accession>
<evidence type="ECO:0000256" key="8">
    <source>
        <dbReference type="ARBA" id="ARBA00023288"/>
    </source>
</evidence>
<evidence type="ECO:0000256" key="1">
    <source>
        <dbReference type="ARBA" id="ARBA00004589"/>
    </source>
</evidence>
<keyword evidence="11" id="KW-0812">Transmembrane</keyword>
<evidence type="ECO:0000313" key="14">
    <source>
        <dbReference type="EMBL" id="KAK3382847.1"/>
    </source>
</evidence>
<feature type="signal peptide" evidence="12">
    <location>
        <begin position="1"/>
        <end position="21"/>
    </location>
</feature>
<dbReference type="EMBL" id="JAULSN010000001">
    <property type="protein sequence ID" value="KAK3382847.1"/>
    <property type="molecule type" value="Genomic_DNA"/>
</dbReference>
<feature type="transmembrane region" description="Helical" evidence="11">
    <location>
        <begin position="182"/>
        <end position="201"/>
    </location>
</feature>
<dbReference type="GO" id="GO:0046872">
    <property type="term" value="F:metal ion binding"/>
    <property type="evidence" value="ECO:0007669"/>
    <property type="project" value="UniProtKB-UniRule"/>
</dbReference>